<keyword evidence="3" id="KW-0472">Membrane</keyword>
<dbReference type="STRING" id="1423778.FC70_GL000774"/>
<dbReference type="PATRIC" id="fig|1423778.4.peg.806"/>
<evidence type="ECO:0000313" key="6">
    <source>
        <dbReference type="Proteomes" id="UP000051697"/>
    </source>
</evidence>
<dbReference type="InterPro" id="IPR051056">
    <property type="entry name" value="Glycosyl_Hydrolase_73"/>
</dbReference>
<dbReference type="AlphaFoldDB" id="A0A0R1RK84"/>
<dbReference type="KEGG" id="lol:LACOL_0525"/>
<evidence type="ECO:0000259" key="4">
    <source>
        <dbReference type="SMART" id="SM00047"/>
    </source>
</evidence>
<gene>
    <name evidence="5" type="ORF">FC70_GL000774</name>
</gene>
<dbReference type="PANTHER" id="PTHR33308:SF10">
    <property type="entry name" value="EXO-GLUCOSAMINIDASE LYTG"/>
    <property type="match status" value="1"/>
</dbReference>
<keyword evidence="6" id="KW-1185">Reference proteome</keyword>
<evidence type="ECO:0000256" key="3">
    <source>
        <dbReference type="SAM" id="Phobius"/>
    </source>
</evidence>
<comment type="caution">
    <text evidence="5">The sequence shown here is derived from an EMBL/GenBank/DDBJ whole genome shotgun (WGS) entry which is preliminary data.</text>
</comment>
<keyword evidence="3" id="KW-1133">Transmembrane helix</keyword>
<dbReference type="OrthoDB" id="977752at2"/>
<evidence type="ECO:0000256" key="1">
    <source>
        <dbReference type="ARBA" id="ARBA00010266"/>
    </source>
</evidence>
<dbReference type="InterPro" id="IPR002901">
    <property type="entry name" value="MGlyc_endo_b_GlcNAc-like_dom"/>
</dbReference>
<feature type="transmembrane region" description="Helical" evidence="3">
    <location>
        <begin position="21"/>
        <end position="41"/>
    </location>
</feature>
<accession>A0A0R1RK84</accession>
<reference evidence="5 6" key="1">
    <citation type="journal article" date="2015" name="Genome Announc.">
        <title>Expanding the biotechnology potential of lactobacilli through comparative genomics of 213 strains and associated genera.</title>
        <authorList>
            <person name="Sun Z."/>
            <person name="Harris H.M."/>
            <person name="McCann A."/>
            <person name="Guo C."/>
            <person name="Argimon S."/>
            <person name="Zhang W."/>
            <person name="Yang X."/>
            <person name="Jeffery I.B."/>
            <person name="Cooney J.C."/>
            <person name="Kagawa T.F."/>
            <person name="Liu W."/>
            <person name="Song Y."/>
            <person name="Salvetti E."/>
            <person name="Wrobel A."/>
            <person name="Rasinkangas P."/>
            <person name="Parkhill J."/>
            <person name="Rea M.C."/>
            <person name="O'Sullivan O."/>
            <person name="Ritari J."/>
            <person name="Douillard F.P."/>
            <person name="Paul Ross R."/>
            <person name="Yang R."/>
            <person name="Briner A.E."/>
            <person name="Felis G.E."/>
            <person name="de Vos W.M."/>
            <person name="Barrangou R."/>
            <person name="Klaenhammer T.R."/>
            <person name="Caufield P.W."/>
            <person name="Cui Y."/>
            <person name="Zhang H."/>
            <person name="O'Toole P.W."/>
        </authorList>
    </citation>
    <scope>NUCLEOTIDE SEQUENCE [LARGE SCALE GENOMIC DNA]</scope>
    <source>
        <strain evidence="5 6">DSM 15707</strain>
    </source>
</reference>
<evidence type="ECO:0000313" key="5">
    <source>
        <dbReference type="EMBL" id="KRL55178.1"/>
    </source>
</evidence>
<dbReference type="SMART" id="SM00047">
    <property type="entry name" value="LYZ2"/>
    <property type="match status" value="1"/>
</dbReference>
<dbReference type="EMBL" id="AZFE01000031">
    <property type="protein sequence ID" value="KRL55178.1"/>
    <property type="molecule type" value="Genomic_DNA"/>
</dbReference>
<dbReference type="Proteomes" id="UP000051697">
    <property type="component" value="Unassembled WGS sequence"/>
</dbReference>
<dbReference type="Pfam" id="PF01832">
    <property type="entry name" value="Glucosaminidase"/>
    <property type="match status" value="1"/>
</dbReference>
<dbReference type="PRINTS" id="PR01002">
    <property type="entry name" value="FLGFLGJ"/>
</dbReference>
<comment type="similarity">
    <text evidence="1">Belongs to the glycosyl hydrolase 73 family.</text>
</comment>
<proteinExistence type="inferred from homology"/>
<keyword evidence="2" id="KW-0378">Hydrolase</keyword>
<name>A0A0R1RK84_9LACO</name>
<sequence length="211" mass="24294">MAKRRRKKYRGTNFLFNRGHLKWKNLFVLLTAFFLVGYGVYELHQIRLEQEAREKLPTAKEQFIASVKPEAQAMMQQHHVYASITIAQSILESNWGKSTLASKYYNLFGVKSDDPNNSKVLKTQEYVNGEWITINGRFQLYSSWNESIEEHAMLMVNGTTYNSAQYADVISATTYQAAAQALQTDGYATDPTYASKIIEIIQKYKLDQYDS</sequence>
<dbReference type="RefSeq" id="WP_057889738.1">
    <property type="nucleotide sequence ID" value="NZ_AZFE01000031.1"/>
</dbReference>
<keyword evidence="3" id="KW-0812">Transmembrane</keyword>
<dbReference type="Gene3D" id="1.10.530.10">
    <property type="match status" value="1"/>
</dbReference>
<feature type="domain" description="Mannosyl-glycoprotein endo-beta-N-acetylglucosamidase-like" evidence="4">
    <location>
        <begin position="53"/>
        <end position="210"/>
    </location>
</feature>
<dbReference type="GO" id="GO:0004040">
    <property type="term" value="F:amidase activity"/>
    <property type="evidence" value="ECO:0007669"/>
    <property type="project" value="InterPro"/>
</dbReference>
<evidence type="ECO:0000256" key="2">
    <source>
        <dbReference type="ARBA" id="ARBA00022801"/>
    </source>
</evidence>
<dbReference type="PANTHER" id="PTHR33308">
    <property type="entry name" value="PEPTIDOGLYCAN HYDROLASE FLGJ"/>
    <property type="match status" value="1"/>
</dbReference>
<dbReference type="Gene3D" id="4.10.80.30">
    <property type="entry name" value="DNA polymerase, domain 6"/>
    <property type="match status" value="1"/>
</dbReference>
<organism evidence="5 6">
    <name type="scientific">Paucilactobacillus oligofermentans DSM 15707 = LMG 22743</name>
    <dbReference type="NCBI Taxonomy" id="1423778"/>
    <lineage>
        <taxon>Bacteria</taxon>
        <taxon>Bacillati</taxon>
        <taxon>Bacillota</taxon>
        <taxon>Bacilli</taxon>
        <taxon>Lactobacillales</taxon>
        <taxon>Lactobacillaceae</taxon>
        <taxon>Paucilactobacillus</taxon>
    </lineage>
</organism>
<protein>
    <submittedName>
        <fullName evidence="5">N-acetylmuramidase</fullName>
    </submittedName>
</protein>